<dbReference type="Proteomes" id="UP000019460">
    <property type="component" value="Unassembled WGS sequence"/>
</dbReference>
<dbReference type="RefSeq" id="WP_043758119.1">
    <property type="nucleotide sequence ID" value="NZ_AONC01000091.1"/>
</dbReference>
<protein>
    <submittedName>
        <fullName evidence="2">Uncharacterized protein</fullName>
    </submittedName>
</protein>
<sequence>MTTTENSGDEPAATPRRRKTPAAAKGDPAETTQPSASRQKPPETRRTRRPQPKPVATETRDTYRSTGRVWPD</sequence>
<feature type="region of interest" description="Disordered" evidence="1">
    <location>
        <begin position="1"/>
        <end position="72"/>
    </location>
</feature>
<keyword evidence="3" id="KW-1185">Reference proteome</keyword>
<organism evidence="2 3">
    <name type="scientific">Imhoffiella purpurea</name>
    <dbReference type="NCBI Taxonomy" id="1249627"/>
    <lineage>
        <taxon>Bacteria</taxon>
        <taxon>Pseudomonadati</taxon>
        <taxon>Pseudomonadota</taxon>
        <taxon>Gammaproteobacteria</taxon>
        <taxon>Chromatiales</taxon>
        <taxon>Chromatiaceae</taxon>
        <taxon>Imhoffiella</taxon>
    </lineage>
</organism>
<evidence type="ECO:0000313" key="2">
    <source>
        <dbReference type="EMBL" id="EXJ11970.1"/>
    </source>
</evidence>
<reference evidence="2 3" key="1">
    <citation type="submission" date="2012-11" db="EMBL/GenBank/DDBJ databases">
        <title>Genome assembly of Thiorhodococcus sp. AK35.</title>
        <authorList>
            <person name="Nupur N."/>
            <person name="Khatri I."/>
            <person name="Subramanian S."/>
            <person name="Pinnaka A."/>
        </authorList>
    </citation>
    <scope>NUCLEOTIDE SEQUENCE [LARGE SCALE GENOMIC DNA]</scope>
    <source>
        <strain evidence="2 3">AK35</strain>
    </source>
</reference>
<name>W9VNA4_9GAMM</name>
<dbReference type="STRING" id="1249627.D779_4224"/>
<evidence type="ECO:0000313" key="3">
    <source>
        <dbReference type="Proteomes" id="UP000019460"/>
    </source>
</evidence>
<proteinExistence type="predicted"/>
<comment type="caution">
    <text evidence="2">The sequence shown here is derived from an EMBL/GenBank/DDBJ whole genome shotgun (WGS) entry which is preliminary data.</text>
</comment>
<evidence type="ECO:0000256" key="1">
    <source>
        <dbReference type="SAM" id="MobiDB-lite"/>
    </source>
</evidence>
<gene>
    <name evidence="2" type="ORF">D779_4224</name>
</gene>
<accession>W9VNA4</accession>
<dbReference type="EMBL" id="AONC01000091">
    <property type="protein sequence ID" value="EXJ11970.1"/>
    <property type="molecule type" value="Genomic_DNA"/>
</dbReference>
<dbReference type="AlphaFoldDB" id="W9VNA4"/>